<sequence>MSMSFEMRVFERFPKTTSEKSIRYDDHREVWSDYCSYWWW</sequence>
<dbReference type="KEGG" id="vg:10329547"/>
<dbReference type="EMBL" id="GU071103">
    <property type="protein sequence ID" value="ADO99045.1"/>
    <property type="molecule type" value="Genomic_DNA"/>
</dbReference>
<gene>
    <name evidence="1" type="ORF">PSSM7_058</name>
</gene>
<proteinExistence type="predicted"/>
<keyword evidence="2" id="KW-1185">Reference proteome</keyword>
<organism evidence="1 2">
    <name type="scientific">Prochlorococcus phage P-SSM7</name>
    <dbReference type="NCBI Taxonomy" id="445688"/>
    <lineage>
        <taxon>Viruses</taxon>
        <taxon>Duplodnaviria</taxon>
        <taxon>Heunggongvirae</taxon>
        <taxon>Uroviricota</taxon>
        <taxon>Caudoviricetes</taxon>
        <taxon>Pantevenvirales</taxon>
        <taxon>Kyanoviridae</taxon>
        <taxon>Palaemonvirus</taxon>
        <taxon>Palaemonvirus pssm7</taxon>
    </lineage>
</organism>
<evidence type="ECO:0000313" key="2">
    <source>
        <dbReference type="Proteomes" id="UP000006532"/>
    </source>
</evidence>
<dbReference type="RefSeq" id="YP_004324889.1">
    <property type="nucleotide sequence ID" value="NC_015290.1"/>
</dbReference>
<accession>E3SNH6</accession>
<dbReference type="Proteomes" id="UP000006532">
    <property type="component" value="Segment"/>
</dbReference>
<reference evidence="1 2" key="1">
    <citation type="journal article" date="2010" name="Environ. Microbiol.">
        <title>Genomic analysis of oceanic cyanobacterial myoviruses compared with T4-like myoviruses from diverse hosts and environments.</title>
        <authorList>
            <person name="Sullivan M.B."/>
            <person name="Huang K.H."/>
            <person name="Ignacio-Espinoza J.C."/>
            <person name="Berlin A.M."/>
            <person name="Kelly L."/>
            <person name="Weigele P.R."/>
            <person name="DeFrancesco A.S."/>
            <person name="Kern S.E."/>
            <person name="Thompson L.R."/>
            <person name="Young S."/>
            <person name="Yandava C."/>
            <person name="Fu R."/>
            <person name="Krastins B."/>
            <person name="Chase M."/>
            <person name="Sarracino D."/>
            <person name="Osburne M.S."/>
            <person name="Henn M.R."/>
            <person name="Chisholm S.W."/>
        </authorList>
    </citation>
    <scope>NUCLEOTIDE SEQUENCE [LARGE SCALE GENOMIC DNA]</scope>
    <source>
        <strain evidence="1">NATL1A-15</strain>
    </source>
</reference>
<dbReference type="GeneID" id="10329547"/>
<evidence type="ECO:0000313" key="1">
    <source>
        <dbReference type="EMBL" id="ADO99045.1"/>
    </source>
</evidence>
<protein>
    <submittedName>
        <fullName evidence="1">Uncharacterized protein</fullName>
    </submittedName>
</protein>
<name>E3SNH6_9CAUD</name>